<dbReference type="PROSITE" id="PS50048">
    <property type="entry name" value="ZN2_CY6_FUNGAL_2"/>
    <property type="match status" value="1"/>
</dbReference>
<dbReference type="GO" id="GO:0003677">
    <property type="term" value="F:DNA binding"/>
    <property type="evidence" value="ECO:0007669"/>
    <property type="project" value="InterPro"/>
</dbReference>
<accession>A0A8K0STE2</accession>
<evidence type="ECO:0000313" key="10">
    <source>
        <dbReference type="EMBL" id="KAH7319621.1"/>
    </source>
</evidence>
<evidence type="ECO:0000256" key="2">
    <source>
        <dbReference type="ARBA" id="ARBA00022723"/>
    </source>
</evidence>
<keyword evidence="6" id="KW-0539">Nucleus</keyword>
<keyword evidence="8" id="KW-1133">Transmembrane helix</keyword>
<feature type="domain" description="Zn(2)-C6 fungal-type" evidence="9">
    <location>
        <begin position="79"/>
        <end position="109"/>
    </location>
</feature>
<dbReference type="AlphaFoldDB" id="A0A8K0STE2"/>
<dbReference type="PANTHER" id="PTHR47338">
    <property type="entry name" value="ZN(II)2CYS6 TRANSCRIPTION FACTOR (EUROFUNG)-RELATED"/>
    <property type="match status" value="1"/>
</dbReference>
<keyword evidence="11" id="KW-1185">Reference proteome</keyword>
<keyword evidence="8" id="KW-0472">Membrane</keyword>
<reference evidence="10" key="1">
    <citation type="journal article" date="2021" name="Nat. Commun.">
        <title>Genetic determinants of endophytism in the Arabidopsis root mycobiome.</title>
        <authorList>
            <person name="Mesny F."/>
            <person name="Miyauchi S."/>
            <person name="Thiergart T."/>
            <person name="Pickel B."/>
            <person name="Atanasova L."/>
            <person name="Karlsson M."/>
            <person name="Huettel B."/>
            <person name="Barry K.W."/>
            <person name="Haridas S."/>
            <person name="Chen C."/>
            <person name="Bauer D."/>
            <person name="Andreopoulos W."/>
            <person name="Pangilinan J."/>
            <person name="LaButti K."/>
            <person name="Riley R."/>
            <person name="Lipzen A."/>
            <person name="Clum A."/>
            <person name="Drula E."/>
            <person name="Henrissat B."/>
            <person name="Kohler A."/>
            <person name="Grigoriev I.V."/>
            <person name="Martin F.M."/>
            <person name="Hacquard S."/>
        </authorList>
    </citation>
    <scope>NUCLEOTIDE SEQUENCE</scope>
    <source>
        <strain evidence="10">MPI-CAGE-CH-0235</strain>
    </source>
</reference>
<dbReference type="GO" id="GO:0000981">
    <property type="term" value="F:DNA-binding transcription factor activity, RNA polymerase II-specific"/>
    <property type="evidence" value="ECO:0007669"/>
    <property type="project" value="InterPro"/>
</dbReference>
<dbReference type="GO" id="GO:0006351">
    <property type="term" value="P:DNA-templated transcription"/>
    <property type="evidence" value="ECO:0007669"/>
    <property type="project" value="InterPro"/>
</dbReference>
<evidence type="ECO:0000256" key="4">
    <source>
        <dbReference type="ARBA" id="ARBA00023026"/>
    </source>
</evidence>
<dbReference type="InterPro" id="IPR036864">
    <property type="entry name" value="Zn2-C6_fun-type_DNA-bd_sf"/>
</dbReference>
<sequence length="737" mass="80376">MSFWADMIGSIEMTGPATATTTSSVAKPAAAVPDCDDVHRQGTTSAALNMPRGVQADVSSANRDADQQPESTGPSRRLACDPCRERKVRCDRQQPSCGRCARLRHECSYSSPSKQTTAKTDLSRLLMTLHSRLTQAEAQLAQRSLEIPFDVPWPDLGISPTTATTLGEPTVSSLAPIPTILPNSQAPRDFLSMPMDPVGDVDMMYSFMLDANGEWSNNASSSGVPAGIDSTMPDLPGAQSAPNNTIPVFDFNSISKPPSRAFSSSSSSETRSGPSASAIEAGLLAQLHAKFFEIFDPVLPMVNRARFQLELAQDASAIDVQGLSFAVAALGALAAPEFAFAQERCYNQARELLDMCERQEKGGSLANINALQTCVLLTLYEFRRPNFARSWMTLGRAIRLCKMMGLDRLDAEAASGFPPQPWDVHLSLPPVSSPSALEERRRTFWILYIFDASAAIRSGTETAFGPMQIPVRLPDAADLSHITEESTMPSLQQVESLPLAPTLPPFAGTALVVSLYRRCCEHVRLSRQPTASSSYPFWVAHYRLDRAISDCRARISPDYQGVLSITLWMNLAAVELWLHETALSKTEAESHLPPTLRTEAVNRCGAAAACILKHVRQGQQFVGMQRESFRISNVFIMWPMTLAMTVYRSLARRRTEQRERSISIGTTPGDSVAGSIISGGGNAEHQDAVRILVRALQELIPPELIPAGALEELDDVAAGSDVEQGNKDNKRRRTHSF</sequence>
<dbReference type="OrthoDB" id="4356994at2759"/>
<keyword evidence="5" id="KW-0804">Transcription</keyword>
<evidence type="ECO:0000259" key="9">
    <source>
        <dbReference type="PROSITE" id="PS50048"/>
    </source>
</evidence>
<keyword evidence="2" id="KW-0479">Metal-binding</keyword>
<organism evidence="10 11">
    <name type="scientific">Stachybotrys elegans</name>
    <dbReference type="NCBI Taxonomy" id="80388"/>
    <lineage>
        <taxon>Eukaryota</taxon>
        <taxon>Fungi</taxon>
        <taxon>Dikarya</taxon>
        <taxon>Ascomycota</taxon>
        <taxon>Pezizomycotina</taxon>
        <taxon>Sordariomycetes</taxon>
        <taxon>Hypocreomycetidae</taxon>
        <taxon>Hypocreales</taxon>
        <taxon>Stachybotryaceae</taxon>
        <taxon>Stachybotrys</taxon>
    </lineage>
</organism>
<evidence type="ECO:0000256" key="7">
    <source>
        <dbReference type="SAM" id="MobiDB-lite"/>
    </source>
</evidence>
<feature type="transmembrane region" description="Helical" evidence="8">
    <location>
        <begin position="631"/>
        <end position="650"/>
    </location>
</feature>
<comment type="subcellular location">
    <subcellularLocation>
        <location evidence="1">Nucleus</location>
    </subcellularLocation>
</comment>
<dbReference type="SMART" id="SM00066">
    <property type="entry name" value="GAL4"/>
    <property type="match status" value="1"/>
</dbReference>
<dbReference type="EMBL" id="JAGPNK010000006">
    <property type="protein sequence ID" value="KAH7319621.1"/>
    <property type="molecule type" value="Genomic_DNA"/>
</dbReference>
<dbReference type="Gene3D" id="4.10.240.10">
    <property type="entry name" value="Zn(2)-C6 fungal-type DNA-binding domain"/>
    <property type="match status" value="1"/>
</dbReference>
<evidence type="ECO:0000256" key="5">
    <source>
        <dbReference type="ARBA" id="ARBA00023163"/>
    </source>
</evidence>
<evidence type="ECO:0000256" key="8">
    <source>
        <dbReference type="SAM" id="Phobius"/>
    </source>
</evidence>
<evidence type="ECO:0000256" key="6">
    <source>
        <dbReference type="ARBA" id="ARBA00023242"/>
    </source>
</evidence>
<keyword evidence="8" id="KW-0812">Transmembrane</keyword>
<evidence type="ECO:0000313" key="11">
    <source>
        <dbReference type="Proteomes" id="UP000813444"/>
    </source>
</evidence>
<dbReference type="SMART" id="SM00906">
    <property type="entry name" value="Fungal_trans"/>
    <property type="match status" value="1"/>
</dbReference>
<name>A0A8K0STE2_9HYPO</name>
<dbReference type="Proteomes" id="UP000813444">
    <property type="component" value="Unassembled WGS sequence"/>
</dbReference>
<dbReference type="PROSITE" id="PS00463">
    <property type="entry name" value="ZN2_CY6_FUNGAL_1"/>
    <property type="match status" value="1"/>
</dbReference>
<dbReference type="Pfam" id="PF04082">
    <property type="entry name" value="Fungal_trans"/>
    <property type="match status" value="1"/>
</dbReference>
<dbReference type="GO" id="GO:0005634">
    <property type="term" value="C:nucleus"/>
    <property type="evidence" value="ECO:0007669"/>
    <property type="project" value="UniProtKB-SubCell"/>
</dbReference>
<dbReference type="PANTHER" id="PTHR47338:SF27">
    <property type="entry name" value="ZN(II)2CYS6 TRANSCRIPTION FACTOR (EUROFUNG)"/>
    <property type="match status" value="1"/>
</dbReference>
<protein>
    <recommendedName>
        <fullName evidence="9">Zn(2)-C6 fungal-type domain-containing protein</fullName>
    </recommendedName>
</protein>
<dbReference type="Pfam" id="PF00172">
    <property type="entry name" value="Zn_clus"/>
    <property type="match status" value="1"/>
</dbReference>
<keyword evidence="3" id="KW-0805">Transcription regulation</keyword>
<dbReference type="CDD" id="cd00067">
    <property type="entry name" value="GAL4"/>
    <property type="match status" value="1"/>
</dbReference>
<evidence type="ECO:0000256" key="1">
    <source>
        <dbReference type="ARBA" id="ARBA00004123"/>
    </source>
</evidence>
<proteinExistence type="predicted"/>
<dbReference type="GO" id="GO:0008270">
    <property type="term" value="F:zinc ion binding"/>
    <property type="evidence" value="ECO:0007669"/>
    <property type="project" value="InterPro"/>
</dbReference>
<dbReference type="InterPro" id="IPR007219">
    <property type="entry name" value="XnlR_reg_dom"/>
</dbReference>
<keyword evidence="4" id="KW-0843">Virulence</keyword>
<feature type="region of interest" description="Disordered" evidence="7">
    <location>
        <begin position="44"/>
        <end position="78"/>
    </location>
</feature>
<evidence type="ECO:0000256" key="3">
    <source>
        <dbReference type="ARBA" id="ARBA00023015"/>
    </source>
</evidence>
<feature type="compositionally biased region" description="Polar residues" evidence="7">
    <location>
        <begin position="57"/>
        <end position="74"/>
    </location>
</feature>
<feature type="region of interest" description="Disordered" evidence="7">
    <location>
        <begin position="718"/>
        <end position="737"/>
    </location>
</feature>
<dbReference type="SUPFAM" id="SSF57701">
    <property type="entry name" value="Zn2/Cys6 DNA-binding domain"/>
    <property type="match status" value="1"/>
</dbReference>
<dbReference type="InterPro" id="IPR001138">
    <property type="entry name" value="Zn2Cys6_DnaBD"/>
</dbReference>
<gene>
    <name evidence="10" type="ORF">B0I35DRAFT_429421</name>
</gene>
<comment type="caution">
    <text evidence="10">The sequence shown here is derived from an EMBL/GenBank/DDBJ whole genome shotgun (WGS) entry which is preliminary data.</text>
</comment>
<dbReference type="CDD" id="cd12148">
    <property type="entry name" value="fungal_TF_MHR"/>
    <property type="match status" value="1"/>
</dbReference>
<dbReference type="InterPro" id="IPR050815">
    <property type="entry name" value="TF_fung"/>
</dbReference>